<organism evidence="1 2">
    <name type="scientific">Mariniflexile fucanivorans</name>
    <dbReference type="NCBI Taxonomy" id="264023"/>
    <lineage>
        <taxon>Bacteria</taxon>
        <taxon>Pseudomonadati</taxon>
        <taxon>Bacteroidota</taxon>
        <taxon>Flavobacteriia</taxon>
        <taxon>Flavobacteriales</taxon>
        <taxon>Flavobacteriaceae</taxon>
        <taxon>Mariniflexile</taxon>
    </lineage>
</organism>
<name>A0A4R1RRT3_9FLAO</name>
<dbReference type="AlphaFoldDB" id="A0A4R1RRT3"/>
<dbReference type="OrthoDB" id="827658at2"/>
<keyword evidence="2" id="KW-1185">Reference proteome</keyword>
<gene>
    <name evidence="1" type="ORF">EV196_101587</name>
</gene>
<sequence>MATLDLKKSVLKYIDEADERLLKLMKALAESYQEDSQEDFLLNEDDYYKLDKRRDLHLKGKSASNTWDEVKKNARNAAR</sequence>
<dbReference type="EMBL" id="SLUP01000001">
    <property type="protein sequence ID" value="TCL69153.1"/>
    <property type="molecule type" value="Genomic_DNA"/>
</dbReference>
<evidence type="ECO:0000313" key="1">
    <source>
        <dbReference type="EMBL" id="TCL69153.1"/>
    </source>
</evidence>
<dbReference type="RefSeq" id="WP_132214676.1">
    <property type="nucleotide sequence ID" value="NZ_OX156936.1"/>
</dbReference>
<comment type="caution">
    <text evidence="1">The sequence shown here is derived from an EMBL/GenBank/DDBJ whole genome shotgun (WGS) entry which is preliminary data.</text>
</comment>
<reference evidence="1 2" key="1">
    <citation type="submission" date="2019-03" db="EMBL/GenBank/DDBJ databases">
        <title>Genomic Encyclopedia of Type Strains, Phase IV (KMG-IV): sequencing the most valuable type-strain genomes for metagenomic binning, comparative biology and taxonomic classification.</title>
        <authorList>
            <person name="Goeker M."/>
        </authorList>
    </citation>
    <scope>NUCLEOTIDE SEQUENCE [LARGE SCALE GENOMIC DNA]</scope>
    <source>
        <strain evidence="1 2">DSM 18792</strain>
    </source>
</reference>
<evidence type="ECO:0000313" key="2">
    <source>
        <dbReference type="Proteomes" id="UP000295455"/>
    </source>
</evidence>
<accession>A0A4R1RRT3</accession>
<dbReference type="Proteomes" id="UP000295455">
    <property type="component" value="Unassembled WGS sequence"/>
</dbReference>
<protein>
    <submittedName>
        <fullName evidence="1">Uncharacterized protein</fullName>
    </submittedName>
</protein>
<proteinExistence type="predicted"/>